<evidence type="ECO:0000313" key="3">
    <source>
        <dbReference type="Proteomes" id="UP000485484"/>
    </source>
</evidence>
<evidence type="ECO:0000256" key="1">
    <source>
        <dbReference type="SAM" id="MobiDB-lite"/>
    </source>
</evidence>
<proteinExistence type="predicted"/>
<protein>
    <submittedName>
        <fullName evidence="2">Uncharacterized protein</fullName>
    </submittedName>
</protein>
<gene>
    <name evidence="2" type="ORF">BWY73_01557</name>
</gene>
<accession>A0A1V5M7F8</accession>
<feature type="compositionally biased region" description="Basic residues" evidence="1">
    <location>
        <begin position="235"/>
        <end position="251"/>
    </location>
</feature>
<name>A0A1V5M7F8_UNCT6</name>
<reference evidence="2 3" key="1">
    <citation type="submission" date="2017-02" db="EMBL/GenBank/DDBJ databases">
        <title>Delving into the versatile metabolic prowess of the omnipresent phylum Bacteroidetes.</title>
        <authorList>
            <person name="Nobu M.K."/>
            <person name="Mei R."/>
            <person name="Narihiro T."/>
            <person name="Kuroda K."/>
            <person name="Liu W.-T."/>
        </authorList>
    </citation>
    <scope>NUCLEOTIDE SEQUENCE [LARGE SCALE GENOMIC DNA]</scope>
    <source>
        <strain evidence="2">ADurb.Bin417</strain>
    </source>
</reference>
<organism evidence="2 3">
    <name type="scientific">candidate division TA06 bacterium ADurb.Bin417</name>
    <dbReference type="NCBI Taxonomy" id="1852828"/>
    <lineage>
        <taxon>Bacteria</taxon>
        <taxon>Bacteria division TA06</taxon>
    </lineage>
</organism>
<dbReference type="AlphaFoldDB" id="A0A1V5M7F8"/>
<dbReference type="EMBL" id="MWAK01000404">
    <property type="protein sequence ID" value="OPZ89153.1"/>
    <property type="molecule type" value="Genomic_DNA"/>
</dbReference>
<evidence type="ECO:0000313" key="2">
    <source>
        <dbReference type="EMBL" id="OPZ89153.1"/>
    </source>
</evidence>
<dbReference type="Proteomes" id="UP000485484">
    <property type="component" value="Unassembled WGS sequence"/>
</dbReference>
<sequence length="251" mass="28336">MLGLAAIAGSTSNILCMRGLRLVRLPTWAFPSSSRRRASTSLRSRKVSAPPIVRPRLSLRTAVETLIGMRLPSAFMMYPDFPMIGLPVFRVFWSAQLASHMLQRKTSEQRRPTASRRGTPVIFSAARLKEVIRHSLSTVKTPSEMLSRMDSVGCRVVLSIVFIFLRRSCARLSEKLVYPTPGEKGKGRLHLREAGVYSPKDIGVQPSSFMLLLLAFRRAWEAQAKPMAPTERSVTRRPQKTPRRPIRWAPR</sequence>
<comment type="caution">
    <text evidence="2">The sequence shown here is derived from an EMBL/GenBank/DDBJ whole genome shotgun (WGS) entry which is preliminary data.</text>
</comment>
<feature type="region of interest" description="Disordered" evidence="1">
    <location>
        <begin position="227"/>
        <end position="251"/>
    </location>
</feature>